<evidence type="ECO:0000256" key="1">
    <source>
        <dbReference type="ARBA" id="ARBA00011881"/>
    </source>
</evidence>
<comment type="similarity">
    <text evidence="7">Belongs to the D-isomer specific 2-hydroxyacid dehydrogenase family.</text>
</comment>
<dbReference type="PANTHER" id="PTHR42938:SF22">
    <property type="entry name" value="D-3-PHOSPHOGLYCERATE DEHYDROGENASE"/>
    <property type="match status" value="1"/>
</dbReference>
<dbReference type="GeneTree" id="ENSGT00940000155863"/>
<sequence>MAPAAAAGVLTLTKVLISDSLDPCCKQILEAAGIQVIEKSNLSKEQLQAEIKDVDGLIVRSATKVTAEIINAAEKLQIIGRAGTGVDNVDVEAATRKGILVMNTPTGNSLSAAELTCGMIMSLARQIPQAAASMKDGKWDRKKTIGYDPIITSEESATFGVEQLSLEQIWPLCDFITVHTPLLPSTTGLLNDTTFGQCRHGVQVINCARGGIVDEGALLRALQSGRCGGAALDVFTEEPPKNKALVNHPNVISCPHLGASTREAQSRCGRDIAMQLVDLAQGKALVGTVNGQALSSAYASHTKPWIALARALGSVLRALSHQVNGRVQLITEGSTLQKSSNYLIPAVAMGLLQETAQKDVNLVNGLLLAQEAGLKITTTHTDRALGNNAQLQLTATNTPHMLVGSVQGIIPCLLELNGATFKQLVPLSGPLLFYKSKTSSVSVLPTIIDLLGKTKIELLCYHHSSTEGGEEWNVLSLSSALQNLQELKPHLTEVFQVIL</sequence>
<dbReference type="GO" id="GO:0008652">
    <property type="term" value="P:amino acid biosynthetic process"/>
    <property type="evidence" value="ECO:0007669"/>
    <property type="project" value="UniProtKB-KW"/>
</dbReference>
<dbReference type="Gene3D" id="3.40.50.720">
    <property type="entry name" value="NAD(P)-binding Rossmann-like Domain"/>
    <property type="match status" value="4"/>
</dbReference>
<keyword evidence="3" id="KW-0597">Phosphoprotein</keyword>
<dbReference type="InterPro" id="IPR029753">
    <property type="entry name" value="D-isomer_DH_CS"/>
</dbReference>
<feature type="domain" description="D-isomer specific 2-hydroxyacid dehydrogenase NAD-binding" evidence="9">
    <location>
        <begin position="143"/>
        <end position="258"/>
    </location>
</feature>
<dbReference type="FunFam" id="3.30.1330.90:FF:000005">
    <property type="entry name" value="D-3-phosphoglycerate dehydrogenase"/>
    <property type="match status" value="1"/>
</dbReference>
<dbReference type="SUPFAM" id="SSF52283">
    <property type="entry name" value="Formate/glycerate dehydrogenase catalytic domain-like"/>
    <property type="match status" value="1"/>
</dbReference>
<dbReference type="InterPro" id="IPR029009">
    <property type="entry name" value="ASB_dom_sf"/>
</dbReference>
<comment type="subunit">
    <text evidence="1">Homotetramer.</text>
</comment>
<evidence type="ECO:0000259" key="9">
    <source>
        <dbReference type="Pfam" id="PF02826"/>
    </source>
</evidence>
<dbReference type="SUPFAM" id="SSF51735">
    <property type="entry name" value="NAD(P)-binding Rossmann-fold domains"/>
    <property type="match status" value="1"/>
</dbReference>
<dbReference type="GO" id="GO:0051287">
    <property type="term" value="F:NAD binding"/>
    <property type="evidence" value="ECO:0007669"/>
    <property type="project" value="InterPro"/>
</dbReference>
<feature type="domain" description="D-3-phosphoglycerate dehydrogenase ASB" evidence="10">
    <location>
        <begin position="303"/>
        <end position="396"/>
    </location>
</feature>
<dbReference type="PROSITE" id="PS00670">
    <property type="entry name" value="D_2_HYDROXYACID_DH_2"/>
    <property type="match status" value="1"/>
</dbReference>
<evidence type="ECO:0000313" key="11">
    <source>
        <dbReference type="Ensembl" id="ENSNNAP00000006335.1"/>
    </source>
</evidence>
<gene>
    <name evidence="11" type="primary">PHGDH</name>
</gene>
<dbReference type="SUPFAM" id="SSF143548">
    <property type="entry name" value="Serine metabolism enzymes domain"/>
    <property type="match status" value="1"/>
</dbReference>
<dbReference type="InterPro" id="IPR006139">
    <property type="entry name" value="D-isomer_2_OHA_DH_cat_dom"/>
</dbReference>
<dbReference type="Pfam" id="PF02826">
    <property type="entry name" value="2-Hacid_dh_C"/>
    <property type="match status" value="1"/>
</dbReference>
<name>A0A8C6VIP2_NAJNA</name>
<dbReference type="InterPro" id="IPR036291">
    <property type="entry name" value="NAD(P)-bd_dom_sf"/>
</dbReference>
<evidence type="ECO:0000256" key="3">
    <source>
        <dbReference type="ARBA" id="ARBA00022553"/>
    </source>
</evidence>
<dbReference type="InterPro" id="IPR045626">
    <property type="entry name" value="PGDH_ASB_dom"/>
</dbReference>
<evidence type="ECO:0000313" key="12">
    <source>
        <dbReference type="Proteomes" id="UP000694559"/>
    </source>
</evidence>
<dbReference type="Proteomes" id="UP000694559">
    <property type="component" value="Unplaced"/>
</dbReference>
<evidence type="ECO:0000259" key="10">
    <source>
        <dbReference type="Pfam" id="PF19304"/>
    </source>
</evidence>
<evidence type="ECO:0000256" key="5">
    <source>
        <dbReference type="ARBA" id="ARBA00022990"/>
    </source>
</evidence>
<dbReference type="FunFam" id="3.40.50.720:FF:000038">
    <property type="entry name" value="D-3-phosphoglycerate dehydrogenase"/>
    <property type="match status" value="1"/>
</dbReference>
<dbReference type="Pfam" id="PF19304">
    <property type="entry name" value="PGDH_inter"/>
    <property type="match status" value="1"/>
</dbReference>
<dbReference type="Pfam" id="PF00389">
    <property type="entry name" value="2-Hacid_dh"/>
    <property type="match status" value="1"/>
</dbReference>
<dbReference type="OrthoDB" id="1621027at2759"/>
<reference evidence="11" key="1">
    <citation type="submission" date="2025-08" db="UniProtKB">
        <authorList>
            <consortium name="Ensembl"/>
        </authorList>
    </citation>
    <scope>IDENTIFICATION</scope>
</reference>
<proteinExistence type="inferred from homology"/>
<reference evidence="11" key="2">
    <citation type="submission" date="2025-09" db="UniProtKB">
        <authorList>
            <consortium name="Ensembl"/>
        </authorList>
    </citation>
    <scope>IDENTIFICATION</scope>
</reference>
<dbReference type="GO" id="GO:0004617">
    <property type="term" value="F:phosphoglycerate dehydrogenase activity"/>
    <property type="evidence" value="ECO:0007669"/>
    <property type="project" value="TreeGrafter"/>
</dbReference>
<dbReference type="PANTHER" id="PTHR42938">
    <property type="entry name" value="FORMATE DEHYDROGENASE 1"/>
    <property type="match status" value="1"/>
</dbReference>
<dbReference type="InterPro" id="IPR006140">
    <property type="entry name" value="D-isomer_DH_NAD-bd"/>
</dbReference>
<keyword evidence="5" id="KW-0007">Acetylation</keyword>
<protein>
    <recommendedName>
        <fullName evidence="2">D-3-phosphoglycerate dehydrogenase</fullName>
    </recommendedName>
</protein>
<dbReference type="CDD" id="cd12173">
    <property type="entry name" value="PGDH_4"/>
    <property type="match status" value="1"/>
</dbReference>
<evidence type="ECO:0000256" key="4">
    <source>
        <dbReference type="ARBA" id="ARBA00022605"/>
    </source>
</evidence>
<evidence type="ECO:0000256" key="2">
    <source>
        <dbReference type="ARBA" id="ARBA00021582"/>
    </source>
</evidence>
<accession>A0A8C6VIP2</accession>
<feature type="domain" description="D-isomer specific 2-hydroxyacid dehydrogenase catalytic" evidence="8">
    <location>
        <begin position="15"/>
        <end position="290"/>
    </location>
</feature>
<keyword evidence="6 7" id="KW-0560">Oxidoreductase</keyword>
<organism evidence="11 12">
    <name type="scientific">Naja naja</name>
    <name type="common">Indian cobra</name>
    <dbReference type="NCBI Taxonomy" id="35670"/>
    <lineage>
        <taxon>Eukaryota</taxon>
        <taxon>Metazoa</taxon>
        <taxon>Chordata</taxon>
        <taxon>Craniata</taxon>
        <taxon>Vertebrata</taxon>
        <taxon>Euteleostomi</taxon>
        <taxon>Lepidosauria</taxon>
        <taxon>Squamata</taxon>
        <taxon>Bifurcata</taxon>
        <taxon>Unidentata</taxon>
        <taxon>Episquamata</taxon>
        <taxon>Toxicofera</taxon>
        <taxon>Serpentes</taxon>
        <taxon>Colubroidea</taxon>
        <taxon>Elapidae</taxon>
        <taxon>Elapinae</taxon>
        <taxon>Naja</taxon>
    </lineage>
</organism>
<keyword evidence="12" id="KW-1185">Reference proteome</keyword>
<evidence type="ECO:0000259" key="8">
    <source>
        <dbReference type="Pfam" id="PF00389"/>
    </source>
</evidence>
<evidence type="ECO:0000256" key="7">
    <source>
        <dbReference type="RuleBase" id="RU003719"/>
    </source>
</evidence>
<dbReference type="Ensembl" id="ENSNNAT00000006622.1">
    <property type="protein sequence ID" value="ENSNNAP00000006335.1"/>
    <property type="gene ID" value="ENSNNAG00000004258.1"/>
</dbReference>
<dbReference type="AlphaFoldDB" id="A0A8C6VIP2"/>
<keyword evidence="4" id="KW-0028">Amino-acid biosynthesis</keyword>
<evidence type="ECO:0000256" key="6">
    <source>
        <dbReference type="ARBA" id="ARBA00023002"/>
    </source>
</evidence>
<dbReference type="Gene3D" id="3.30.1330.90">
    <property type="entry name" value="D-3-phosphoglycerate dehydrogenase, domain 3"/>
    <property type="match status" value="1"/>
</dbReference>